<dbReference type="KEGG" id="nnu:104596281"/>
<dbReference type="STRING" id="4432.A0A1U7ZQH0"/>
<reference evidence="3" key="1">
    <citation type="submission" date="2025-08" db="UniProtKB">
        <authorList>
            <consortium name="RefSeq"/>
        </authorList>
    </citation>
    <scope>IDENTIFICATION</scope>
</reference>
<keyword evidence="2" id="KW-1185">Reference proteome</keyword>
<protein>
    <submittedName>
        <fullName evidence="3">Uncharacterized protein LOC104596281</fullName>
    </submittedName>
</protein>
<dbReference type="InParanoid" id="A0A1U7ZQH0"/>
<dbReference type="Proteomes" id="UP000189703">
    <property type="component" value="Unplaced"/>
</dbReference>
<dbReference type="eggNOG" id="KOG0017">
    <property type="taxonomic scope" value="Eukaryota"/>
</dbReference>
<gene>
    <name evidence="3" type="primary">LOC104596281</name>
</gene>
<evidence type="ECO:0000256" key="1">
    <source>
        <dbReference type="SAM" id="MobiDB-lite"/>
    </source>
</evidence>
<dbReference type="RefSeq" id="XP_010255663.1">
    <property type="nucleotide sequence ID" value="XM_010257361.1"/>
</dbReference>
<dbReference type="PANTHER" id="PTHR11439">
    <property type="entry name" value="GAG-POL-RELATED RETROTRANSPOSON"/>
    <property type="match status" value="1"/>
</dbReference>
<evidence type="ECO:0000313" key="3">
    <source>
        <dbReference type="RefSeq" id="XP_010255663.1"/>
    </source>
</evidence>
<proteinExistence type="predicted"/>
<dbReference type="GeneID" id="104596281"/>
<accession>A0A1U7ZQH0</accession>
<dbReference type="OrthoDB" id="414945at2759"/>
<dbReference type="PANTHER" id="PTHR11439:SF482">
    <property type="entry name" value="GAG-PRE-INTEGRASE DOMAIN-CONTAINING PROTEIN"/>
    <property type="match status" value="1"/>
</dbReference>
<sequence>MTLPHTSTISPWTYPSLRITFFLSFSLEESRVEEEKHTGTQTQLPPLLDPPFRVFLRRHNSQQNSRAMELKTMQPTSSDSPEVDPPHQPATARILRYLKKFLGAGLLFEKHGHLKVEVYTDVGWAGAVDDRKSTNGYCTFVRGNLITWRSKKQSVVAKSSAEVEYRAVS</sequence>
<organism evidence="2 3">
    <name type="scientific">Nelumbo nucifera</name>
    <name type="common">Sacred lotus</name>
    <dbReference type="NCBI Taxonomy" id="4432"/>
    <lineage>
        <taxon>Eukaryota</taxon>
        <taxon>Viridiplantae</taxon>
        <taxon>Streptophyta</taxon>
        <taxon>Embryophyta</taxon>
        <taxon>Tracheophyta</taxon>
        <taxon>Spermatophyta</taxon>
        <taxon>Magnoliopsida</taxon>
        <taxon>Proteales</taxon>
        <taxon>Nelumbonaceae</taxon>
        <taxon>Nelumbo</taxon>
    </lineage>
</organism>
<dbReference type="CDD" id="cd09272">
    <property type="entry name" value="RNase_HI_RT_Ty1"/>
    <property type="match status" value="1"/>
</dbReference>
<evidence type="ECO:0000313" key="2">
    <source>
        <dbReference type="Proteomes" id="UP000189703"/>
    </source>
</evidence>
<feature type="region of interest" description="Disordered" evidence="1">
    <location>
        <begin position="63"/>
        <end position="88"/>
    </location>
</feature>
<name>A0A1U7ZQH0_NELNU</name>
<dbReference type="AlphaFoldDB" id="A0A1U7ZQH0"/>